<reference evidence="1" key="2">
    <citation type="submission" date="2020-01" db="EMBL/GenBank/DDBJ databases">
        <authorList>
            <person name="Campanaro S."/>
        </authorList>
    </citation>
    <scope>NUCLEOTIDE SEQUENCE</scope>
    <source>
        <strain evidence="1">AS06rmzACSIP_7</strain>
    </source>
</reference>
<evidence type="ECO:0000313" key="1">
    <source>
        <dbReference type="EMBL" id="NLW35393.1"/>
    </source>
</evidence>
<comment type="caution">
    <text evidence="1">The sequence shown here is derived from an EMBL/GenBank/DDBJ whole genome shotgun (WGS) entry which is preliminary data.</text>
</comment>
<dbReference type="InterPro" id="IPR023214">
    <property type="entry name" value="HAD_sf"/>
</dbReference>
<dbReference type="SUPFAM" id="SSF56784">
    <property type="entry name" value="HAD-like"/>
    <property type="match status" value="1"/>
</dbReference>
<dbReference type="InterPro" id="IPR036412">
    <property type="entry name" value="HAD-like_sf"/>
</dbReference>
<dbReference type="Proteomes" id="UP000777265">
    <property type="component" value="Unassembled WGS sequence"/>
</dbReference>
<dbReference type="AlphaFoldDB" id="A0A351U3D7"/>
<evidence type="ECO:0008006" key="3">
    <source>
        <dbReference type="Google" id="ProtNLM"/>
    </source>
</evidence>
<protein>
    <recommendedName>
        <fullName evidence="3">HAD family hydrolase</fullName>
    </recommendedName>
</protein>
<organism evidence="1 2">
    <name type="scientific">Syntrophorhabdus aromaticivorans</name>
    <dbReference type="NCBI Taxonomy" id="328301"/>
    <lineage>
        <taxon>Bacteria</taxon>
        <taxon>Pseudomonadati</taxon>
        <taxon>Thermodesulfobacteriota</taxon>
        <taxon>Syntrophorhabdia</taxon>
        <taxon>Syntrophorhabdales</taxon>
        <taxon>Syntrophorhabdaceae</taxon>
        <taxon>Syntrophorhabdus</taxon>
    </lineage>
</organism>
<dbReference type="EMBL" id="JAAYEE010000128">
    <property type="protein sequence ID" value="NLW35393.1"/>
    <property type="molecule type" value="Genomic_DNA"/>
</dbReference>
<accession>A0A351U3D7</accession>
<name>A0A351U3D7_9BACT</name>
<dbReference type="STRING" id="909663.GCA_000512235_00501"/>
<dbReference type="Gene3D" id="3.40.50.1000">
    <property type="entry name" value="HAD superfamily/HAD-like"/>
    <property type="match status" value="1"/>
</dbReference>
<evidence type="ECO:0000313" key="2">
    <source>
        <dbReference type="Proteomes" id="UP000777265"/>
    </source>
</evidence>
<sequence length="186" mass="21688">MKKIAVDIDNILWDFSPVFWEKLRQINPTIIPPTVWDKWGFWETYVTKKQFYTAIKEIHLEQDRYLPFDGAQPFLASLKERGFYIIIASHRVPETRTATEKWLLKNGLAYDELHLSNDKSIIFKDLCAVVDDSPSVLDRARDAGIIRVGLRCPWNKETDHPLCESLEEILTYLDRSCTTPGTRDDK</sequence>
<reference evidence="1" key="1">
    <citation type="journal article" date="2020" name="Biotechnol. Biofuels">
        <title>New insights from the biogas microbiome by comprehensive genome-resolved metagenomics of nearly 1600 species originating from multiple anaerobic digesters.</title>
        <authorList>
            <person name="Campanaro S."/>
            <person name="Treu L."/>
            <person name="Rodriguez-R L.M."/>
            <person name="Kovalovszki A."/>
            <person name="Ziels R.M."/>
            <person name="Maus I."/>
            <person name="Zhu X."/>
            <person name="Kougias P.G."/>
            <person name="Basile A."/>
            <person name="Luo G."/>
            <person name="Schluter A."/>
            <person name="Konstantinidis K.T."/>
            <person name="Angelidaki I."/>
        </authorList>
    </citation>
    <scope>NUCLEOTIDE SEQUENCE</scope>
    <source>
        <strain evidence="1">AS06rmzACSIP_7</strain>
    </source>
</reference>
<gene>
    <name evidence="1" type="ORF">GXY80_07925</name>
</gene>
<proteinExistence type="predicted"/>